<dbReference type="RefSeq" id="WP_188688721.1">
    <property type="nucleotide sequence ID" value="NZ_BMIR01000001.1"/>
</dbReference>
<dbReference type="PRINTS" id="PR01590">
    <property type="entry name" value="HTHFIS"/>
</dbReference>
<dbReference type="EMBL" id="BMIR01000001">
    <property type="protein sequence ID" value="GGE30063.1"/>
    <property type="molecule type" value="Genomic_DNA"/>
</dbReference>
<dbReference type="InterPro" id="IPR009057">
    <property type="entry name" value="Homeodomain-like_sf"/>
</dbReference>
<organism evidence="7 8">
    <name type="scientific">Pullulanibacillus camelliae</name>
    <dbReference type="NCBI Taxonomy" id="1707096"/>
    <lineage>
        <taxon>Bacteria</taxon>
        <taxon>Bacillati</taxon>
        <taxon>Bacillota</taxon>
        <taxon>Bacilli</taxon>
        <taxon>Bacillales</taxon>
        <taxon>Sporolactobacillaceae</taxon>
        <taxon>Pullulanibacillus</taxon>
    </lineage>
</organism>
<reference evidence="7" key="2">
    <citation type="submission" date="2020-09" db="EMBL/GenBank/DDBJ databases">
        <authorList>
            <person name="Sun Q."/>
            <person name="Zhou Y."/>
        </authorList>
    </citation>
    <scope>NUCLEOTIDE SEQUENCE</scope>
    <source>
        <strain evidence="7">CGMCC 1.15371</strain>
    </source>
</reference>
<dbReference type="InterPro" id="IPR025662">
    <property type="entry name" value="Sigma_54_int_dom_ATP-bd_1"/>
</dbReference>
<evidence type="ECO:0000259" key="6">
    <source>
        <dbReference type="PROSITE" id="PS50045"/>
    </source>
</evidence>
<dbReference type="SUPFAM" id="SSF46689">
    <property type="entry name" value="Homeodomain-like"/>
    <property type="match status" value="1"/>
</dbReference>
<comment type="caution">
    <text evidence="7">The sequence shown here is derived from an EMBL/GenBank/DDBJ whole genome shotgun (WGS) entry which is preliminary data.</text>
</comment>
<dbReference type="InterPro" id="IPR010524">
    <property type="entry name" value="Sig_transdc_resp-reg_PrpR_N"/>
</dbReference>
<dbReference type="PROSITE" id="PS00688">
    <property type="entry name" value="SIGMA54_INTERACT_3"/>
    <property type="match status" value="1"/>
</dbReference>
<dbReference type="Proteomes" id="UP000628775">
    <property type="component" value="Unassembled WGS sequence"/>
</dbReference>
<dbReference type="InterPro" id="IPR002197">
    <property type="entry name" value="HTH_Fis"/>
</dbReference>
<dbReference type="PANTHER" id="PTHR32071">
    <property type="entry name" value="TRANSCRIPTIONAL REGULATORY PROTEIN"/>
    <property type="match status" value="1"/>
</dbReference>
<accession>A0A8J2YFJ5</accession>
<dbReference type="Pfam" id="PF06506">
    <property type="entry name" value="PrpR_N"/>
    <property type="match status" value="1"/>
</dbReference>
<keyword evidence="1" id="KW-0547">Nucleotide-binding</keyword>
<dbReference type="InterPro" id="IPR003593">
    <property type="entry name" value="AAA+_ATPase"/>
</dbReference>
<dbReference type="Gene3D" id="3.40.50.10660">
    <property type="entry name" value="PrpR receptor domain-like"/>
    <property type="match status" value="1"/>
</dbReference>
<evidence type="ECO:0000313" key="7">
    <source>
        <dbReference type="EMBL" id="GGE30063.1"/>
    </source>
</evidence>
<dbReference type="InterPro" id="IPR002078">
    <property type="entry name" value="Sigma_54_int"/>
</dbReference>
<dbReference type="PROSITE" id="PS50045">
    <property type="entry name" value="SIGMA54_INTERACT_4"/>
    <property type="match status" value="1"/>
</dbReference>
<feature type="domain" description="Sigma-54 factor interaction" evidence="6">
    <location>
        <begin position="324"/>
        <end position="554"/>
    </location>
</feature>
<dbReference type="Gene3D" id="3.40.50.2300">
    <property type="match status" value="1"/>
</dbReference>
<dbReference type="SUPFAM" id="SSF159800">
    <property type="entry name" value="PrpR receptor domain-like"/>
    <property type="match status" value="1"/>
</dbReference>
<keyword evidence="5" id="KW-0804">Transcription</keyword>
<keyword evidence="4" id="KW-0238">DNA-binding</keyword>
<dbReference type="PROSITE" id="PS00675">
    <property type="entry name" value="SIGMA54_INTERACT_1"/>
    <property type="match status" value="1"/>
</dbReference>
<dbReference type="InterPro" id="IPR058031">
    <property type="entry name" value="AAA_lid_NorR"/>
</dbReference>
<evidence type="ECO:0000256" key="4">
    <source>
        <dbReference type="ARBA" id="ARBA00023125"/>
    </source>
</evidence>
<evidence type="ECO:0000256" key="3">
    <source>
        <dbReference type="ARBA" id="ARBA00023015"/>
    </source>
</evidence>
<dbReference type="Gene3D" id="1.10.8.60">
    <property type="match status" value="1"/>
</dbReference>
<dbReference type="PANTHER" id="PTHR32071:SF57">
    <property type="entry name" value="C4-DICARBOXYLATE TRANSPORT TRANSCRIPTIONAL REGULATORY PROTEIN DCTD"/>
    <property type="match status" value="1"/>
</dbReference>
<dbReference type="SUPFAM" id="SSF52540">
    <property type="entry name" value="P-loop containing nucleoside triphosphate hydrolases"/>
    <property type="match status" value="1"/>
</dbReference>
<proteinExistence type="predicted"/>
<dbReference type="InterPro" id="IPR025944">
    <property type="entry name" value="Sigma_54_int_dom_CS"/>
</dbReference>
<protein>
    <submittedName>
        <fullName evidence="7">Sigma-54-dependent Fis family transcriptional regulator</fullName>
    </submittedName>
</protein>
<dbReference type="GO" id="GO:0006355">
    <property type="term" value="P:regulation of DNA-templated transcription"/>
    <property type="evidence" value="ECO:0007669"/>
    <property type="project" value="InterPro"/>
</dbReference>
<reference evidence="7" key="1">
    <citation type="journal article" date="2014" name="Int. J. Syst. Evol. Microbiol.">
        <title>Complete genome sequence of Corynebacterium casei LMG S-19264T (=DSM 44701T), isolated from a smear-ripened cheese.</title>
        <authorList>
            <consortium name="US DOE Joint Genome Institute (JGI-PGF)"/>
            <person name="Walter F."/>
            <person name="Albersmeier A."/>
            <person name="Kalinowski J."/>
            <person name="Ruckert C."/>
        </authorList>
    </citation>
    <scope>NUCLEOTIDE SEQUENCE</scope>
    <source>
        <strain evidence="7">CGMCC 1.15371</strain>
    </source>
</reference>
<evidence type="ECO:0000256" key="2">
    <source>
        <dbReference type="ARBA" id="ARBA00022840"/>
    </source>
</evidence>
<keyword evidence="8" id="KW-1185">Reference proteome</keyword>
<dbReference type="InterPro" id="IPR027417">
    <property type="entry name" value="P-loop_NTPase"/>
</dbReference>
<sequence length="634" mass="71792">MSKIVIIAPSKEFADKVRPFIENKPFKLYAPKDDRDFSFEETVPIAKKEEALGAEVIITRGGQATLLNQTVDIPVVEVKMTVLDILRTVHSLKTRYEKIGLIGVENIICDYRELGTYIDIQIYPVFSYEQDLDIQVQHAISDQMEFIVGDGMSVDYARQFGLPGIKLMPSRESVKESIEMAEHLVQARYQERMHSEQFRMVLETAQDGILIITNDRQVLLANNRASYFLQKERTHIINHPIKDVLKHESGLCKLVERAQEFNGEIVRIRDFILSVSKRTITVNGDRNGSVITMQDITHIQNLEQSIRRKLNHTGFVTKHHLNDMVAHAPNMKNVIQKIKHFSDTDSTVLLIGETGTGKELVAQSIHNLSPRHNRPFVPINCGALPSHLLESELFGYEAGAFTGADRNGKAGFFELAHTGTIFLDEIGEIPPELQTRLLRVIQEREIRRIGGSSIIPVDVRIIAATHRDLEADISAGRFRADLFYRLNILRIALPPLREREEDLPDLIATLLKRVSLRYQCEPPHLPDHFMTALSHYHWPGNIRELENILERLVVLFNADISQEAIFAEIIEELQHSTKVPNSPVDTTALPEGTLEAIEKQAILNKLNAVGGNKELAAKALGISRATLWRKLKDI</sequence>
<gene>
    <name evidence="7" type="ORF">GCM10011391_05750</name>
</gene>
<evidence type="ECO:0000256" key="1">
    <source>
        <dbReference type="ARBA" id="ARBA00022741"/>
    </source>
</evidence>
<dbReference type="GO" id="GO:0043565">
    <property type="term" value="F:sequence-specific DNA binding"/>
    <property type="evidence" value="ECO:0007669"/>
    <property type="project" value="InterPro"/>
</dbReference>
<dbReference type="AlphaFoldDB" id="A0A8J2YFJ5"/>
<dbReference type="Pfam" id="PF02954">
    <property type="entry name" value="HTH_8"/>
    <property type="match status" value="1"/>
</dbReference>
<dbReference type="Pfam" id="PF25601">
    <property type="entry name" value="AAA_lid_14"/>
    <property type="match status" value="1"/>
</dbReference>
<dbReference type="GO" id="GO:0005524">
    <property type="term" value="F:ATP binding"/>
    <property type="evidence" value="ECO:0007669"/>
    <property type="project" value="UniProtKB-KW"/>
</dbReference>
<dbReference type="GO" id="GO:0000156">
    <property type="term" value="F:phosphorelay response regulator activity"/>
    <property type="evidence" value="ECO:0007669"/>
    <property type="project" value="InterPro"/>
</dbReference>
<evidence type="ECO:0000313" key="8">
    <source>
        <dbReference type="Proteomes" id="UP000628775"/>
    </source>
</evidence>
<dbReference type="Pfam" id="PF13426">
    <property type="entry name" value="PAS_9"/>
    <property type="match status" value="1"/>
</dbReference>
<dbReference type="PROSITE" id="PS00676">
    <property type="entry name" value="SIGMA54_INTERACT_2"/>
    <property type="match status" value="1"/>
</dbReference>
<dbReference type="InterPro" id="IPR035965">
    <property type="entry name" value="PAS-like_dom_sf"/>
</dbReference>
<dbReference type="Gene3D" id="3.30.450.20">
    <property type="entry name" value="PAS domain"/>
    <property type="match status" value="1"/>
</dbReference>
<dbReference type="FunFam" id="3.40.50.300:FF:000006">
    <property type="entry name" value="DNA-binding transcriptional regulator NtrC"/>
    <property type="match status" value="1"/>
</dbReference>
<dbReference type="Pfam" id="PF00158">
    <property type="entry name" value="Sigma54_activat"/>
    <property type="match status" value="1"/>
</dbReference>
<evidence type="ECO:0000256" key="5">
    <source>
        <dbReference type="ARBA" id="ARBA00023163"/>
    </source>
</evidence>
<dbReference type="SMART" id="SM00382">
    <property type="entry name" value="AAA"/>
    <property type="match status" value="1"/>
</dbReference>
<keyword evidence="3" id="KW-0805">Transcription regulation</keyword>
<dbReference type="InterPro" id="IPR025943">
    <property type="entry name" value="Sigma_54_int_dom_ATP-bd_2"/>
</dbReference>
<name>A0A8J2YFJ5_9BACL</name>
<dbReference type="CDD" id="cd00009">
    <property type="entry name" value="AAA"/>
    <property type="match status" value="1"/>
</dbReference>
<dbReference type="SUPFAM" id="SSF55785">
    <property type="entry name" value="PYP-like sensor domain (PAS domain)"/>
    <property type="match status" value="1"/>
</dbReference>
<keyword evidence="2" id="KW-0067">ATP-binding</keyword>
<dbReference type="Gene3D" id="1.10.10.60">
    <property type="entry name" value="Homeodomain-like"/>
    <property type="match status" value="1"/>
</dbReference>
<dbReference type="InterPro" id="IPR000014">
    <property type="entry name" value="PAS"/>
</dbReference>
<dbReference type="Gene3D" id="3.40.50.300">
    <property type="entry name" value="P-loop containing nucleotide triphosphate hydrolases"/>
    <property type="match status" value="1"/>
</dbReference>
<dbReference type="SMART" id="SM00091">
    <property type="entry name" value="PAS"/>
    <property type="match status" value="1"/>
</dbReference>